<dbReference type="InterPro" id="IPR002123">
    <property type="entry name" value="Plipid/glycerol_acylTrfase"/>
</dbReference>
<feature type="domain" description="Phospholipid/glycerol acyltransferase" evidence="4">
    <location>
        <begin position="36"/>
        <end position="147"/>
    </location>
</feature>
<organism evidence="5 6">
    <name type="scientific">Egibacter rhizosphaerae</name>
    <dbReference type="NCBI Taxonomy" id="1670831"/>
    <lineage>
        <taxon>Bacteria</taxon>
        <taxon>Bacillati</taxon>
        <taxon>Actinomycetota</taxon>
        <taxon>Nitriliruptoria</taxon>
        <taxon>Egibacterales</taxon>
        <taxon>Egibacteraceae</taxon>
        <taxon>Egibacter</taxon>
    </lineage>
</organism>
<evidence type="ECO:0000259" key="4">
    <source>
        <dbReference type="SMART" id="SM00563"/>
    </source>
</evidence>
<dbReference type="Pfam" id="PF01553">
    <property type="entry name" value="Acyltransferase"/>
    <property type="match status" value="1"/>
</dbReference>
<reference evidence="5 6" key="1">
    <citation type="submission" date="2019-01" db="EMBL/GenBank/DDBJ databases">
        <title>Egibacter rhizosphaerae EGI 80759T.</title>
        <authorList>
            <person name="Chen D.-D."/>
            <person name="Tian Y."/>
            <person name="Jiao J.-Y."/>
            <person name="Zhang X.-T."/>
            <person name="Zhang Y.-G."/>
            <person name="Zhang Y."/>
            <person name="Xiao M."/>
            <person name="Shu W.-S."/>
            <person name="Li W.-J."/>
        </authorList>
    </citation>
    <scope>NUCLEOTIDE SEQUENCE [LARGE SCALE GENOMIC DNA]</scope>
    <source>
        <strain evidence="5 6">EGI 80759</strain>
    </source>
</reference>
<dbReference type="GO" id="GO:0003841">
    <property type="term" value="F:1-acylglycerol-3-phosphate O-acyltransferase activity"/>
    <property type="evidence" value="ECO:0007669"/>
    <property type="project" value="TreeGrafter"/>
</dbReference>
<accession>A0A411YKB1</accession>
<evidence type="ECO:0000313" key="6">
    <source>
        <dbReference type="Proteomes" id="UP000291469"/>
    </source>
</evidence>
<keyword evidence="1 5" id="KW-0808">Transferase</keyword>
<dbReference type="Proteomes" id="UP000291469">
    <property type="component" value="Chromosome"/>
</dbReference>
<evidence type="ECO:0000256" key="1">
    <source>
        <dbReference type="ARBA" id="ARBA00022679"/>
    </source>
</evidence>
<dbReference type="GO" id="GO:0006654">
    <property type="term" value="P:phosphatidic acid biosynthetic process"/>
    <property type="evidence" value="ECO:0007669"/>
    <property type="project" value="TreeGrafter"/>
</dbReference>
<dbReference type="AlphaFoldDB" id="A0A411YKB1"/>
<dbReference type="PANTHER" id="PTHR10434:SF11">
    <property type="entry name" value="1-ACYL-SN-GLYCEROL-3-PHOSPHATE ACYLTRANSFERASE"/>
    <property type="match status" value="1"/>
</dbReference>
<dbReference type="SMART" id="SM00563">
    <property type="entry name" value="PlsC"/>
    <property type="match status" value="1"/>
</dbReference>
<name>A0A411YKB1_9ACTN</name>
<keyword evidence="6" id="KW-1185">Reference proteome</keyword>
<dbReference type="OrthoDB" id="9808424at2"/>
<dbReference type="CDD" id="cd07989">
    <property type="entry name" value="LPLAT_AGPAT-like"/>
    <property type="match status" value="1"/>
</dbReference>
<protein>
    <submittedName>
        <fullName evidence="5">1-acyl-sn-glycerol-3-phosphate acyltransferase</fullName>
    </submittedName>
</protein>
<gene>
    <name evidence="5" type="ORF">ER308_20175</name>
</gene>
<sequence>MPRPAMRHAHRLAAGRVVRRLRAEVEGLERVPDGGVLLASNHLSALDLYLLSAASPRPAHLIGKEELGRGPIGRFHRLMGMVPITRGSGDHGAIGAAIDLLARGEVVALFPEGTRSPDGRLYKFRSGAARIAAAGQVPVVPVTLLGTAEVWARGQRPRLRRPPAGQLRVVFGEPLSPPADRPRERRVFTRELRARVAAVTDQEPADAFAPVEDEDQRDAIET</sequence>
<evidence type="ECO:0000313" key="5">
    <source>
        <dbReference type="EMBL" id="QBI21654.1"/>
    </source>
</evidence>
<evidence type="ECO:0000256" key="3">
    <source>
        <dbReference type="SAM" id="MobiDB-lite"/>
    </source>
</evidence>
<feature type="region of interest" description="Disordered" evidence="3">
    <location>
        <begin position="198"/>
        <end position="222"/>
    </location>
</feature>
<dbReference type="KEGG" id="erz:ER308_20175"/>
<evidence type="ECO:0000256" key="2">
    <source>
        <dbReference type="ARBA" id="ARBA00023315"/>
    </source>
</evidence>
<dbReference type="SUPFAM" id="SSF69593">
    <property type="entry name" value="Glycerol-3-phosphate (1)-acyltransferase"/>
    <property type="match status" value="1"/>
</dbReference>
<proteinExistence type="predicted"/>
<dbReference type="PANTHER" id="PTHR10434">
    <property type="entry name" value="1-ACYL-SN-GLYCEROL-3-PHOSPHATE ACYLTRANSFERASE"/>
    <property type="match status" value="1"/>
</dbReference>
<keyword evidence="2 5" id="KW-0012">Acyltransferase</keyword>
<dbReference type="EMBL" id="CP036402">
    <property type="protein sequence ID" value="QBI21654.1"/>
    <property type="molecule type" value="Genomic_DNA"/>
</dbReference>